<proteinExistence type="predicted"/>
<gene>
    <name evidence="1" type="ORF">METZ01_LOCUS165621</name>
</gene>
<accession>A0A382BHT8</accession>
<reference evidence="1" key="1">
    <citation type="submission" date="2018-05" db="EMBL/GenBank/DDBJ databases">
        <authorList>
            <person name="Lanie J.A."/>
            <person name="Ng W.-L."/>
            <person name="Kazmierczak K.M."/>
            <person name="Andrzejewski T.M."/>
            <person name="Davidsen T.M."/>
            <person name="Wayne K.J."/>
            <person name="Tettelin H."/>
            <person name="Glass J.I."/>
            <person name="Rusch D."/>
            <person name="Podicherti R."/>
            <person name="Tsui H.-C.T."/>
            <person name="Winkler M.E."/>
        </authorList>
    </citation>
    <scope>NUCLEOTIDE SEQUENCE</scope>
</reference>
<organism evidence="1">
    <name type="scientific">marine metagenome</name>
    <dbReference type="NCBI Taxonomy" id="408172"/>
    <lineage>
        <taxon>unclassified sequences</taxon>
        <taxon>metagenomes</taxon>
        <taxon>ecological metagenomes</taxon>
    </lineage>
</organism>
<protein>
    <submittedName>
        <fullName evidence="1">Uncharacterized protein</fullName>
    </submittedName>
</protein>
<name>A0A382BHT8_9ZZZZ</name>
<dbReference type="AlphaFoldDB" id="A0A382BHT8"/>
<dbReference type="EMBL" id="UINC01029666">
    <property type="protein sequence ID" value="SVB12767.1"/>
    <property type="molecule type" value="Genomic_DNA"/>
</dbReference>
<sequence>MRKMIGRIQNKYALKLNLFIIMVQNTERKV</sequence>
<evidence type="ECO:0000313" key="1">
    <source>
        <dbReference type="EMBL" id="SVB12767.1"/>
    </source>
</evidence>